<name>A0ABX9CSI6_9ACTN</name>
<proteinExistence type="predicted"/>
<reference evidence="2 3" key="1">
    <citation type="submission" date="2018-03" db="EMBL/GenBank/DDBJ databases">
        <title>Defining the species Micromonospora saelicesensis and Micromonospora noduli under the framework of genomics.</title>
        <authorList>
            <person name="Riesco R."/>
            <person name="Trujillo M.E."/>
        </authorList>
    </citation>
    <scope>NUCLEOTIDE SEQUENCE [LARGE SCALE GENOMIC DNA]</scope>
    <source>
        <strain evidence="2 3">MED15</strain>
    </source>
</reference>
<dbReference type="Gene3D" id="3.10.180.10">
    <property type="entry name" value="2,3-Dihydroxybiphenyl 1,2-Dioxygenase, domain 1"/>
    <property type="match status" value="1"/>
</dbReference>
<protein>
    <recommendedName>
        <fullName evidence="1">Glyoxalase-like domain-containing protein</fullName>
    </recommendedName>
</protein>
<keyword evidence="3" id="KW-1185">Reference proteome</keyword>
<evidence type="ECO:0000259" key="1">
    <source>
        <dbReference type="Pfam" id="PF18029"/>
    </source>
</evidence>
<dbReference type="EMBL" id="PYAC01000043">
    <property type="protein sequence ID" value="RAO09093.1"/>
    <property type="molecule type" value="Genomic_DNA"/>
</dbReference>
<evidence type="ECO:0000313" key="3">
    <source>
        <dbReference type="Proteomes" id="UP000249045"/>
    </source>
</evidence>
<dbReference type="InterPro" id="IPR041581">
    <property type="entry name" value="Glyoxalase_6"/>
</dbReference>
<sequence>MPRAVQQHIHILDILAGMHRSRVYALLIDAPKAEAARAAEFWSAALGVSTRSDPAEPQFVGLHEALPGLVTAVQAVDDTPRFHLDIETDDVPAETERLMALGATEVAQWLECRILRAPGGHLLCVLPVESPPEVFAAEARTWS</sequence>
<organism evidence="2 3">
    <name type="scientific">Micromonospora noduli</name>
    <dbReference type="NCBI Taxonomy" id="709876"/>
    <lineage>
        <taxon>Bacteria</taxon>
        <taxon>Bacillati</taxon>
        <taxon>Actinomycetota</taxon>
        <taxon>Actinomycetes</taxon>
        <taxon>Micromonosporales</taxon>
        <taxon>Micromonosporaceae</taxon>
        <taxon>Micromonospora</taxon>
    </lineage>
</organism>
<feature type="domain" description="Glyoxalase-like" evidence="1">
    <location>
        <begin position="28"/>
        <end position="126"/>
    </location>
</feature>
<dbReference type="Pfam" id="PF18029">
    <property type="entry name" value="Glyoxalase_6"/>
    <property type="match status" value="1"/>
</dbReference>
<accession>A0ABX9CSI6</accession>
<comment type="caution">
    <text evidence="2">The sequence shown here is derived from an EMBL/GenBank/DDBJ whole genome shotgun (WGS) entry which is preliminary data.</text>
</comment>
<dbReference type="InterPro" id="IPR029068">
    <property type="entry name" value="Glyas_Bleomycin-R_OHBP_Dase"/>
</dbReference>
<evidence type="ECO:0000313" key="2">
    <source>
        <dbReference type="EMBL" id="RAO09093.1"/>
    </source>
</evidence>
<dbReference type="Proteomes" id="UP000249045">
    <property type="component" value="Unassembled WGS sequence"/>
</dbReference>
<dbReference type="SUPFAM" id="SSF54593">
    <property type="entry name" value="Glyoxalase/Bleomycin resistance protein/Dihydroxybiphenyl dioxygenase"/>
    <property type="match status" value="1"/>
</dbReference>
<gene>
    <name evidence="2" type="ORF">MED15_06557</name>
</gene>